<organism evidence="1">
    <name type="scientific">viral metagenome</name>
    <dbReference type="NCBI Taxonomy" id="1070528"/>
    <lineage>
        <taxon>unclassified sequences</taxon>
        <taxon>metagenomes</taxon>
        <taxon>organismal metagenomes</taxon>
    </lineage>
</organism>
<name>A0A6C0H5M1_9ZZZZ</name>
<dbReference type="AlphaFoldDB" id="A0A6C0H5M1"/>
<accession>A0A6C0H5M1</accession>
<sequence length="40" mass="5017">MDLIYFYNIKQVIIKKENIKYQTMFNDTSIYLICNYFKKK</sequence>
<reference evidence="1" key="1">
    <citation type="journal article" date="2020" name="Nature">
        <title>Giant virus diversity and host interactions through global metagenomics.</title>
        <authorList>
            <person name="Schulz F."/>
            <person name="Roux S."/>
            <person name="Paez-Espino D."/>
            <person name="Jungbluth S."/>
            <person name="Walsh D.A."/>
            <person name="Denef V.J."/>
            <person name="McMahon K.D."/>
            <person name="Konstantinidis K.T."/>
            <person name="Eloe-Fadrosh E.A."/>
            <person name="Kyrpides N.C."/>
            <person name="Woyke T."/>
        </authorList>
    </citation>
    <scope>NUCLEOTIDE SEQUENCE</scope>
    <source>
        <strain evidence="1">GVMAG-M-3300023179-71</strain>
    </source>
</reference>
<proteinExistence type="predicted"/>
<protein>
    <submittedName>
        <fullName evidence="1">Uncharacterized protein</fullName>
    </submittedName>
</protein>
<evidence type="ECO:0000313" key="1">
    <source>
        <dbReference type="EMBL" id="QHT75670.1"/>
    </source>
</evidence>
<dbReference type="EMBL" id="MN739880">
    <property type="protein sequence ID" value="QHT75670.1"/>
    <property type="molecule type" value="Genomic_DNA"/>
</dbReference>